<evidence type="ECO:0000256" key="3">
    <source>
        <dbReference type="ARBA" id="ARBA00022840"/>
    </source>
</evidence>
<dbReference type="PANTHER" id="PTHR35372:SF2">
    <property type="entry name" value="SF3 HELICASE DOMAIN-CONTAINING PROTEIN"/>
    <property type="match status" value="1"/>
</dbReference>
<feature type="domain" description="SF3 helicase" evidence="5">
    <location>
        <begin position="205"/>
        <end position="368"/>
    </location>
</feature>
<dbReference type="InterPro" id="IPR045455">
    <property type="entry name" value="NrS-1_pol-like_helicase"/>
</dbReference>
<evidence type="ECO:0000256" key="4">
    <source>
        <dbReference type="SAM" id="MobiDB-lite"/>
    </source>
</evidence>
<dbReference type="PROSITE" id="PS51206">
    <property type="entry name" value="SF3_HELICASE_1"/>
    <property type="match status" value="1"/>
</dbReference>
<feature type="compositionally biased region" description="Low complexity" evidence="4">
    <location>
        <begin position="494"/>
        <end position="513"/>
    </location>
</feature>
<comment type="caution">
    <text evidence="6">The sequence shown here is derived from an EMBL/GenBank/DDBJ whole genome shotgun (WGS) entry which is preliminary data.</text>
</comment>
<dbReference type="InterPro" id="IPR014015">
    <property type="entry name" value="Helicase_SF3_DNA-vir"/>
</dbReference>
<proteinExistence type="predicted"/>
<keyword evidence="7" id="KW-1185">Reference proteome</keyword>
<gene>
    <name evidence="6" type="ORF">GGR47_001533</name>
</gene>
<evidence type="ECO:0000313" key="6">
    <source>
        <dbReference type="EMBL" id="MBB3875298.1"/>
    </source>
</evidence>
<feature type="region of interest" description="Disordered" evidence="4">
    <location>
        <begin position="476"/>
        <end position="522"/>
    </location>
</feature>
<evidence type="ECO:0000259" key="5">
    <source>
        <dbReference type="PROSITE" id="PS51206"/>
    </source>
</evidence>
<dbReference type="AlphaFoldDB" id="A0AAW3TQT9"/>
<dbReference type="Pfam" id="PF08706">
    <property type="entry name" value="D5_N"/>
    <property type="match status" value="1"/>
</dbReference>
<dbReference type="GO" id="GO:0016787">
    <property type="term" value="F:hydrolase activity"/>
    <property type="evidence" value="ECO:0007669"/>
    <property type="project" value="UniProtKB-KW"/>
</dbReference>
<dbReference type="Pfam" id="PF19263">
    <property type="entry name" value="DUF5906"/>
    <property type="match status" value="1"/>
</dbReference>
<sequence length="522" mass="57858">MTTVDPLALCWREMSDLGNAERLEVRAGGKLVHVREWGWVAYNGIRWSAEDGQRLAMLKTHEVARGIRDEIAALAEVPDEELRSRFGEWCTTERRQDRVINLHKHAVQSGNASKATAMLAQAATLDELNRRMDDFDGDLLVVNTSNRTLRFRRTKDAPEGKRWHIIDAPHDPADLLTRAMTCDYDPKAEAPGWHKHLTTVLPDPAVRDYFQQVIGYALSGLTVEQCMFMLQGKGGDGKSTTMNILRELMGGYGVAADVQTFMAAGQRSGADATPDLVRLAGDTRLVCTQEPKRGSAIDEQRIKQFTGGSPIQARANYGDAFEFKARGKLFMECNSRPRISGDDDGIWRRIVIILFPHQFKGAAIDKGVEDRLLAEGPGILNWMLEGLRLWLEAGRLVQPPSVAEAVEEYRRSANPFGEWMAARVDTSDPNVLTLSSSLYNDYKSWCEAEGVSDRELMNSTAFGRALGDRQILLGPKDGKGLKRRRGARLRDNDAPLSAAADSAPSMPASPDSGAYDDPFDIP</sequence>
<dbReference type="SUPFAM" id="SSF52540">
    <property type="entry name" value="P-loop containing nucleoside triphosphate hydrolases"/>
    <property type="match status" value="1"/>
</dbReference>
<keyword evidence="3" id="KW-0067">ATP-binding</keyword>
<reference evidence="6 7" key="1">
    <citation type="submission" date="2020-08" db="EMBL/GenBank/DDBJ databases">
        <title>Genomic Encyclopedia of Type Strains, Phase IV (KMG-IV): sequencing the most valuable type-strain genomes for metagenomic binning, comparative biology and taxonomic classification.</title>
        <authorList>
            <person name="Goeker M."/>
        </authorList>
    </citation>
    <scope>NUCLEOTIDE SEQUENCE [LARGE SCALE GENOMIC DNA]</scope>
    <source>
        <strain evidence="6 7">DSM 15581</strain>
    </source>
</reference>
<keyword evidence="1" id="KW-0547">Nucleotide-binding</keyword>
<dbReference type="GO" id="GO:0005524">
    <property type="term" value="F:ATP binding"/>
    <property type="evidence" value="ECO:0007669"/>
    <property type="project" value="UniProtKB-KW"/>
</dbReference>
<evidence type="ECO:0000256" key="2">
    <source>
        <dbReference type="ARBA" id="ARBA00022801"/>
    </source>
</evidence>
<dbReference type="InterPro" id="IPR006500">
    <property type="entry name" value="Helicase_put_C_phage/plasmid"/>
</dbReference>
<dbReference type="Gene3D" id="3.40.50.300">
    <property type="entry name" value="P-loop containing nucleotide triphosphate hydrolases"/>
    <property type="match status" value="1"/>
</dbReference>
<dbReference type="NCBIfam" id="TIGR01613">
    <property type="entry name" value="primase_Cterm"/>
    <property type="match status" value="1"/>
</dbReference>
<name>A0AAW3TQT9_9SPHN</name>
<dbReference type="Proteomes" id="UP000528945">
    <property type="component" value="Unassembled WGS sequence"/>
</dbReference>
<dbReference type="InterPro" id="IPR027417">
    <property type="entry name" value="P-loop_NTPase"/>
</dbReference>
<dbReference type="RefSeq" id="WP_147036052.1">
    <property type="nucleotide sequence ID" value="NZ_JACIDB010000002.1"/>
</dbReference>
<evidence type="ECO:0000313" key="7">
    <source>
        <dbReference type="Proteomes" id="UP000528945"/>
    </source>
</evidence>
<protein>
    <submittedName>
        <fullName evidence="6">DNA primase/helicase</fullName>
    </submittedName>
</protein>
<evidence type="ECO:0000256" key="1">
    <source>
        <dbReference type="ARBA" id="ARBA00022741"/>
    </source>
</evidence>
<organism evidence="6 7">
    <name type="scientific">Sphingomonas aquatilis</name>
    <dbReference type="NCBI Taxonomy" id="93063"/>
    <lineage>
        <taxon>Bacteria</taxon>
        <taxon>Pseudomonadati</taxon>
        <taxon>Pseudomonadota</taxon>
        <taxon>Alphaproteobacteria</taxon>
        <taxon>Sphingomonadales</taxon>
        <taxon>Sphingomonadaceae</taxon>
        <taxon>Sphingomonas</taxon>
    </lineage>
</organism>
<dbReference type="PANTHER" id="PTHR35372">
    <property type="entry name" value="ATP BINDING PROTEIN-RELATED"/>
    <property type="match status" value="1"/>
</dbReference>
<accession>A0AAW3TQT9</accession>
<dbReference type="InterPro" id="IPR014818">
    <property type="entry name" value="Phage/plasmid_primase_P4_C"/>
</dbReference>
<dbReference type="EMBL" id="JACIDB010000002">
    <property type="protein sequence ID" value="MBB3875298.1"/>
    <property type="molecule type" value="Genomic_DNA"/>
</dbReference>
<keyword evidence="2" id="KW-0378">Hydrolase</keyword>
<dbReference type="InterPro" id="IPR051620">
    <property type="entry name" value="ORF904-like_C"/>
</dbReference>
<dbReference type="SMART" id="SM00885">
    <property type="entry name" value="D5_N"/>
    <property type="match status" value="1"/>
</dbReference>